<dbReference type="PROSITE" id="PS51704">
    <property type="entry name" value="GP_PDE"/>
    <property type="match status" value="1"/>
</dbReference>
<evidence type="ECO:0000259" key="1">
    <source>
        <dbReference type="PROSITE" id="PS51704"/>
    </source>
</evidence>
<accession>X0SXW7</accession>
<name>X0SXW7_9ZZZZ</name>
<dbReference type="GO" id="GO:0006629">
    <property type="term" value="P:lipid metabolic process"/>
    <property type="evidence" value="ECO:0007669"/>
    <property type="project" value="InterPro"/>
</dbReference>
<dbReference type="InterPro" id="IPR030395">
    <property type="entry name" value="GP_PDE_dom"/>
</dbReference>
<dbReference type="AlphaFoldDB" id="X0SXW7"/>
<feature type="domain" description="GP-PDE" evidence="1">
    <location>
        <begin position="41"/>
        <end position="62"/>
    </location>
</feature>
<comment type="caution">
    <text evidence="2">The sequence shown here is derived from an EMBL/GenBank/DDBJ whole genome shotgun (WGS) entry which is preliminary data.</text>
</comment>
<dbReference type="EMBL" id="BARS01005926">
    <property type="protein sequence ID" value="GAF80777.1"/>
    <property type="molecule type" value="Genomic_DNA"/>
</dbReference>
<reference evidence="2" key="1">
    <citation type="journal article" date="2014" name="Front. Microbiol.">
        <title>High frequency of phylogenetically diverse reductive dehalogenase-homologous genes in deep subseafloor sedimentary metagenomes.</title>
        <authorList>
            <person name="Kawai M."/>
            <person name="Futagami T."/>
            <person name="Toyoda A."/>
            <person name="Takaki Y."/>
            <person name="Nishi S."/>
            <person name="Hori S."/>
            <person name="Arai W."/>
            <person name="Tsubouchi T."/>
            <person name="Morono Y."/>
            <person name="Uchiyama I."/>
            <person name="Ito T."/>
            <person name="Fujiyama A."/>
            <person name="Inagaki F."/>
            <person name="Takami H."/>
        </authorList>
    </citation>
    <scope>NUCLEOTIDE SEQUENCE</scope>
    <source>
        <strain evidence="2">Expedition CK06-06</strain>
    </source>
</reference>
<feature type="non-terminal residue" evidence="2">
    <location>
        <position position="62"/>
    </location>
</feature>
<gene>
    <name evidence="2" type="ORF">S01H1_11619</name>
</gene>
<dbReference type="GO" id="GO:0008081">
    <property type="term" value="F:phosphoric diester hydrolase activity"/>
    <property type="evidence" value="ECO:0007669"/>
    <property type="project" value="InterPro"/>
</dbReference>
<sequence>MNRRIRKITWVVVLVMGLVAAYRLVTVKPRPAKDYVKSPRPLNVAHQGGAGLASSSTIVAFR</sequence>
<organism evidence="2">
    <name type="scientific">marine sediment metagenome</name>
    <dbReference type="NCBI Taxonomy" id="412755"/>
    <lineage>
        <taxon>unclassified sequences</taxon>
        <taxon>metagenomes</taxon>
        <taxon>ecological metagenomes</taxon>
    </lineage>
</organism>
<evidence type="ECO:0000313" key="2">
    <source>
        <dbReference type="EMBL" id="GAF80777.1"/>
    </source>
</evidence>
<protein>
    <recommendedName>
        <fullName evidence="1">GP-PDE domain-containing protein</fullName>
    </recommendedName>
</protein>
<proteinExistence type="predicted"/>